<evidence type="ECO:0000313" key="1">
    <source>
        <dbReference type="EMBL" id="CUH39517.1"/>
    </source>
</evidence>
<dbReference type="EMBL" id="CYPR01000154">
    <property type="protein sequence ID" value="CUH39517.1"/>
    <property type="molecule type" value="Genomic_DNA"/>
</dbReference>
<dbReference type="Proteomes" id="UP000049455">
    <property type="component" value="Unassembled WGS sequence"/>
</dbReference>
<proteinExistence type="predicted"/>
<dbReference type="RefSeq" id="WP_055663682.1">
    <property type="nucleotide sequence ID" value="NZ_CYPR01000154.1"/>
</dbReference>
<sequence length="71" mass="8111">MIDLNEDTTSCSWTHLLEAATENAVTDFEIEFCDSLREKLERFGDGARLTDAQFHKLACIAQAGGFWERER</sequence>
<name>A0A0M7B9P8_9RHOB</name>
<dbReference type="STRING" id="313367.JSE7799_02244"/>
<protein>
    <submittedName>
        <fullName evidence="1">Uncharacterized protein</fullName>
    </submittedName>
</protein>
<dbReference type="AlphaFoldDB" id="A0A0M7B9P8"/>
<accession>A0A0M7B9P8</accession>
<dbReference type="OrthoDB" id="7776375at2"/>
<reference evidence="1 2" key="1">
    <citation type="submission" date="2015-09" db="EMBL/GenBank/DDBJ databases">
        <authorList>
            <person name="Jackson K.R."/>
            <person name="Lunt B.L."/>
            <person name="Fisher J.N.B."/>
            <person name="Gardner A.V."/>
            <person name="Bailey M.E."/>
            <person name="Deus L.M."/>
            <person name="Earl A.S."/>
            <person name="Gibby P.D."/>
            <person name="Hartmann K.A."/>
            <person name="Liu J.E."/>
            <person name="Manci A.M."/>
            <person name="Nielsen D.A."/>
            <person name="Solomon M.B."/>
            <person name="Breakwell D.P."/>
            <person name="Burnett S.H."/>
            <person name="Grose J.H."/>
        </authorList>
    </citation>
    <scope>NUCLEOTIDE SEQUENCE [LARGE SCALE GENOMIC DNA]</scope>
    <source>
        <strain evidence="1 2">CECT 7799</strain>
    </source>
</reference>
<gene>
    <name evidence="1" type="ORF">JSE7799_02244</name>
</gene>
<evidence type="ECO:0000313" key="2">
    <source>
        <dbReference type="Proteomes" id="UP000049455"/>
    </source>
</evidence>
<keyword evidence="2" id="KW-1185">Reference proteome</keyword>
<organism evidence="1 2">
    <name type="scientific">Jannaschia seosinensis</name>
    <dbReference type="NCBI Taxonomy" id="313367"/>
    <lineage>
        <taxon>Bacteria</taxon>
        <taxon>Pseudomonadati</taxon>
        <taxon>Pseudomonadota</taxon>
        <taxon>Alphaproteobacteria</taxon>
        <taxon>Rhodobacterales</taxon>
        <taxon>Roseobacteraceae</taxon>
        <taxon>Jannaschia</taxon>
    </lineage>
</organism>